<evidence type="ECO:0000256" key="1">
    <source>
        <dbReference type="ARBA" id="ARBA00023239"/>
    </source>
</evidence>
<dbReference type="GO" id="GO:0019748">
    <property type="term" value="P:secondary metabolic process"/>
    <property type="evidence" value="ECO:0007669"/>
    <property type="project" value="TreeGrafter"/>
</dbReference>
<dbReference type="GO" id="GO:0016831">
    <property type="term" value="F:carboxy-lyase activity"/>
    <property type="evidence" value="ECO:0007669"/>
    <property type="project" value="InterPro"/>
</dbReference>
<name>A0A927N695_9ACTN</name>
<dbReference type="Gene3D" id="3.20.20.140">
    <property type="entry name" value="Metal-dependent hydrolases"/>
    <property type="match status" value="1"/>
</dbReference>
<proteinExistence type="predicted"/>
<dbReference type="Proteomes" id="UP000638648">
    <property type="component" value="Unassembled WGS sequence"/>
</dbReference>
<dbReference type="Pfam" id="PF04909">
    <property type="entry name" value="Amidohydro_2"/>
    <property type="match status" value="1"/>
</dbReference>
<feature type="domain" description="Amidohydrolase-related" evidence="2">
    <location>
        <begin position="66"/>
        <end position="343"/>
    </location>
</feature>
<sequence length="347" mass="38947">MTTIDSQVHNEVPSIDDLLPYLPDLWVEQIANTVFRGASDGDAPYPPKSALAVRPDSRVDGGPPDLKTVQRQALDDRVDAAILLCTYAVDGLHNPEQAVAMARAVNDWQIAQWLDQDDRLRGSIVVPSQIPQLAVEEIERVGGHPGFVQVALPARSQHPWGSRLNHPLWEAITRHDLVAGIYFGGAPGNPSTPAGWPSYFIEEYVGMASVFAAQVTNLVVEGVFDLFPSARVTFLESGVTWLPAHLWRFDKEWRNLRMQTPWVKRPPSQYIRDHVRLTAQPWDMPVDDRLALDLFDQLGSQDLLLYSTGFPHQTAGNLEHLLSVVPEEMARRIRSTNAHEWYRGFGR</sequence>
<dbReference type="InterPro" id="IPR032466">
    <property type="entry name" value="Metal_Hydrolase"/>
</dbReference>
<dbReference type="EMBL" id="JADBEM010000001">
    <property type="protein sequence ID" value="MBE1613211.1"/>
    <property type="molecule type" value="Genomic_DNA"/>
</dbReference>
<dbReference type="RefSeq" id="WP_192756120.1">
    <property type="nucleotide sequence ID" value="NZ_BAABJL010000160.1"/>
</dbReference>
<reference evidence="3" key="1">
    <citation type="submission" date="2020-10" db="EMBL/GenBank/DDBJ databases">
        <title>Sequencing the genomes of 1000 actinobacteria strains.</title>
        <authorList>
            <person name="Klenk H.-P."/>
        </authorList>
    </citation>
    <scope>NUCLEOTIDE SEQUENCE</scope>
    <source>
        <strain evidence="3">DSM 45354</strain>
    </source>
</reference>
<comment type="caution">
    <text evidence="3">The sequence shown here is derived from an EMBL/GenBank/DDBJ whole genome shotgun (WGS) entry which is preliminary data.</text>
</comment>
<dbReference type="GO" id="GO:0016787">
    <property type="term" value="F:hydrolase activity"/>
    <property type="evidence" value="ECO:0007669"/>
    <property type="project" value="UniProtKB-KW"/>
</dbReference>
<dbReference type="PANTHER" id="PTHR21240">
    <property type="entry name" value="2-AMINO-3-CARBOXYLMUCONATE-6-SEMIALDEHYDE DECARBOXYLASE"/>
    <property type="match status" value="1"/>
</dbReference>
<gene>
    <name evidence="3" type="ORF">HEB94_010059</name>
</gene>
<dbReference type="InterPro" id="IPR032465">
    <property type="entry name" value="ACMSD"/>
</dbReference>
<keyword evidence="4" id="KW-1185">Reference proteome</keyword>
<evidence type="ECO:0000313" key="4">
    <source>
        <dbReference type="Proteomes" id="UP000638648"/>
    </source>
</evidence>
<organism evidence="3 4">
    <name type="scientific">Actinopolymorpha pittospori</name>
    <dbReference type="NCBI Taxonomy" id="648752"/>
    <lineage>
        <taxon>Bacteria</taxon>
        <taxon>Bacillati</taxon>
        <taxon>Actinomycetota</taxon>
        <taxon>Actinomycetes</taxon>
        <taxon>Propionibacteriales</taxon>
        <taxon>Actinopolymorphaceae</taxon>
        <taxon>Actinopolymorpha</taxon>
    </lineage>
</organism>
<protein>
    <submittedName>
        <fullName evidence="3">TIM-barrel fold metal-dependent hydrolase</fullName>
    </submittedName>
</protein>
<keyword evidence="3" id="KW-0378">Hydrolase</keyword>
<accession>A0A927N695</accession>
<evidence type="ECO:0000313" key="3">
    <source>
        <dbReference type="EMBL" id="MBE1613211.1"/>
    </source>
</evidence>
<dbReference type="AlphaFoldDB" id="A0A927N695"/>
<dbReference type="GO" id="GO:0005737">
    <property type="term" value="C:cytoplasm"/>
    <property type="evidence" value="ECO:0007669"/>
    <property type="project" value="TreeGrafter"/>
</dbReference>
<dbReference type="PANTHER" id="PTHR21240:SF28">
    <property type="entry name" value="ISO-OROTATE DECARBOXYLASE (EUROFUNG)"/>
    <property type="match status" value="1"/>
</dbReference>
<dbReference type="InterPro" id="IPR006680">
    <property type="entry name" value="Amidohydro-rel"/>
</dbReference>
<dbReference type="SUPFAM" id="SSF51556">
    <property type="entry name" value="Metallo-dependent hydrolases"/>
    <property type="match status" value="1"/>
</dbReference>
<evidence type="ECO:0000259" key="2">
    <source>
        <dbReference type="Pfam" id="PF04909"/>
    </source>
</evidence>
<keyword evidence="1" id="KW-0456">Lyase</keyword>